<evidence type="ECO:0000313" key="2">
    <source>
        <dbReference type="EMBL" id="KDS55864.1"/>
    </source>
</evidence>
<gene>
    <name evidence="2" type="ORF">M099_1165</name>
</gene>
<dbReference type="EMBL" id="JNHM01000012">
    <property type="protein sequence ID" value="KDS55864.1"/>
    <property type="molecule type" value="Genomic_DNA"/>
</dbReference>
<organism evidence="2 3">
    <name type="scientific">Phocaeicola vulgatus str. 3975 RP4</name>
    <dbReference type="NCBI Taxonomy" id="1339352"/>
    <lineage>
        <taxon>Bacteria</taxon>
        <taxon>Pseudomonadati</taxon>
        <taxon>Bacteroidota</taxon>
        <taxon>Bacteroidia</taxon>
        <taxon>Bacteroidales</taxon>
        <taxon>Bacteroidaceae</taxon>
        <taxon>Phocaeicola</taxon>
    </lineage>
</organism>
<feature type="domain" description="Serine aminopeptidase S33" evidence="1">
    <location>
        <begin position="83"/>
        <end position="186"/>
    </location>
</feature>
<evidence type="ECO:0000313" key="3">
    <source>
        <dbReference type="Proteomes" id="UP000027661"/>
    </source>
</evidence>
<dbReference type="Pfam" id="PF12146">
    <property type="entry name" value="Hydrolase_4"/>
    <property type="match status" value="1"/>
</dbReference>
<comment type="caution">
    <text evidence="2">The sequence shown here is derived from an EMBL/GenBank/DDBJ whole genome shotgun (WGS) entry which is preliminary data.</text>
</comment>
<dbReference type="PATRIC" id="fig|1339352.3.peg.1127"/>
<dbReference type="InterPro" id="IPR022742">
    <property type="entry name" value="Hydrolase_4"/>
</dbReference>
<dbReference type="InterPro" id="IPR029058">
    <property type="entry name" value="AB_hydrolase_fold"/>
</dbReference>
<dbReference type="AlphaFoldDB" id="A0A069SLR9"/>
<dbReference type="InterPro" id="IPR053145">
    <property type="entry name" value="AB_hydrolase_Est10"/>
</dbReference>
<keyword evidence="2" id="KW-0378">Hydrolase</keyword>
<dbReference type="Gene3D" id="3.40.50.1820">
    <property type="entry name" value="alpha/beta hydrolase"/>
    <property type="match status" value="1"/>
</dbReference>
<dbReference type="PANTHER" id="PTHR43265">
    <property type="entry name" value="ESTERASE ESTD"/>
    <property type="match status" value="1"/>
</dbReference>
<protein>
    <submittedName>
        <fullName evidence="2">Alpha/beta hydrolase fold family protein</fullName>
    </submittedName>
</protein>
<dbReference type="PANTHER" id="PTHR43265:SF1">
    <property type="entry name" value="ESTERASE ESTD"/>
    <property type="match status" value="1"/>
</dbReference>
<dbReference type="GO" id="GO:0052689">
    <property type="term" value="F:carboxylic ester hydrolase activity"/>
    <property type="evidence" value="ECO:0007669"/>
    <property type="project" value="TreeGrafter"/>
</dbReference>
<dbReference type="RefSeq" id="WP_032952564.1">
    <property type="nucleotide sequence ID" value="NZ_JNHM01000012.1"/>
</dbReference>
<dbReference type="SUPFAM" id="SSF53474">
    <property type="entry name" value="alpha/beta-Hydrolases"/>
    <property type="match status" value="1"/>
</dbReference>
<proteinExistence type="predicted"/>
<evidence type="ECO:0000259" key="1">
    <source>
        <dbReference type="Pfam" id="PF12146"/>
    </source>
</evidence>
<sequence>MKHLNFILVGLFFLCGLCCRAQVLPLEENVVLNTKEGQIKGKLLLPGGGKTCPVVLIIAGSGPTDMDGNSAIGNLRNNSLKFLAEGLAANGIASLRFDKRGIGTSASAGKEEAKLRFEDYVNDVTGWIDYLAKEKRFTTITVAGHSEGALIGMLACQNQPKVKGYISVAGAGRPAYEIIEAQVAAQQNPEAVRKEVASINGSLKNGKEVSDVPAYLQSLYRASVQPYLISWFKYNPRTVIASVKVPVLIVQGKNDIQVSVEDAELLKKGCPAAELLLIDKMNHVLKDCESKAVQQQMLTYGNPSLPVNSTLIASVSTFVKKLK</sequence>
<name>A0A069SLR9_PHOVU</name>
<reference evidence="2 3" key="1">
    <citation type="submission" date="2014-04" db="EMBL/GenBank/DDBJ databases">
        <authorList>
            <person name="Sears C."/>
            <person name="Carroll K."/>
            <person name="Sack B.R."/>
            <person name="Qadri F."/>
            <person name="Myers L.L."/>
            <person name="Chung G.-T."/>
            <person name="Escheverria P."/>
            <person name="Fraser C.M."/>
            <person name="Sadzewicz L."/>
            <person name="Shefchek K.A."/>
            <person name="Tallon L."/>
            <person name="Das S.P."/>
            <person name="Daugherty S."/>
            <person name="Mongodin E.F."/>
        </authorList>
    </citation>
    <scope>NUCLEOTIDE SEQUENCE [LARGE SCALE GENOMIC DNA]</scope>
    <source>
        <strain evidence="2 3">3975 RP4</strain>
    </source>
</reference>
<accession>A0A069SLR9</accession>
<dbReference type="Proteomes" id="UP000027661">
    <property type="component" value="Unassembled WGS sequence"/>
</dbReference>